<evidence type="ECO:0000313" key="2">
    <source>
        <dbReference type="Proteomes" id="UP000499080"/>
    </source>
</evidence>
<dbReference type="Proteomes" id="UP000499080">
    <property type="component" value="Unassembled WGS sequence"/>
</dbReference>
<dbReference type="PANTHER" id="PTHR47331">
    <property type="entry name" value="PHD-TYPE DOMAIN-CONTAINING PROTEIN"/>
    <property type="match status" value="1"/>
</dbReference>
<comment type="caution">
    <text evidence="1">The sequence shown here is derived from an EMBL/GenBank/DDBJ whole genome shotgun (WGS) entry which is preliminary data.</text>
</comment>
<evidence type="ECO:0000313" key="1">
    <source>
        <dbReference type="EMBL" id="GBL96536.1"/>
    </source>
</evidence>
<dbReference type="OrthoDB" id="6434642at2759"/>
<proteinExistence type="predicted"/>
<reference evidence="1 2" key="1">
    <citation type="journal article" date="2019" name="Sci. Rep.">
        <title>Orb-weaving spider Araneus ventricosus genome elucidates the spidroin gene catalogue.</title>
        <authorList>
            <person name="Kono N."/>
            <person name="Nakamura H."/>
            <person name="Ohtoshi R."/>
            <person name="Moran D.A.P."/>
            <person name="Shinohara A."/>
            <person name="Yoshida Y."/>
            <person name="Fujiwara M."/>
            <person name="Mori M."/>
            <person name="Tomita M."/>
            <person name="Arakawa K."/>
        </authorList>
    </citation>
    <scope>NUCLEOTIDE SEQUENCE [LARGE SCALE GENOMIC DNA]</scope>
</reference>
<protein>
    <submittedName>
        <fullName evidence="1">Uncharacterized protein</fullName>
    </submittedName>
</protein>
<dbReference type="EMBL" id="BGPR01000121">
    <property type="protein sequence ID" value="GBL96536.1"/>
    <property type="molecule type" value="Genomic_DNA"/>
</dbReference>
<organism evidence="1 2">
    <name type="scientific">Araneus ventricosus</name>
    <name type="common">Orbweaver spider</name>
    <name type="synonym">Epeira ventricosa</name>
    <dbReference type="NCBI Taxonomy" id="182803"/>
    <lineage>
        <taxon>Eukaryota</taxon>
        <taxon>Metazoa</taxon>
        <taxon>Ecdysozoa</taxon>
        <taxon>Arthropoda</taxon>
        <taxon>Chelicerata</taxon>
        <taxon>Arachnida</taxon>
        <taxon>Araneae</taxon>
        <taxon>Araneomorphae</taxon>
        <taxon>Entelegynae</taxon>
        <taxon>Araneoidea</taxon>
        <taxon>Araneidae</taxon>
        <taxon>Araneus</taxon>
    </lineage>
</organism>
<keyword evidence="2" id="KW-1185">Reference proteome</keyword>
<gene>
    <name evidence="1" type="ORF">AVEN_229969_1</name>
</gene>
<dbReference type="PANTHER" id="PTHR47331:SF6">
    <property type="entry name" value="DOUBLECORTIN DOMAIN-CONTAINING PROTEIN"/>
    <property type="match status" value="1"/>
</dbReference>
<dbReference type="AlphaFoldDB" id="A0A4Y2BYX6"/>
<name>A0A4Y2BYX6_ARAVE</name>
<accession>A0A4Y2BYX6</accession>
<sequence>MWTGTTIALAWIKTPHERLNTYVSNHVKTINTMRPNYDWRHVNSANNPADFISRDTTATNLKNPTERRNVEIQSLSEGLDIKQSEIKNLAPFLDEDNILRVGGRLQKN</sequence>